<name>A0A916Q9F4_9FIRM</name>
<dbReference type="InterPro" id="IPR046780">
    <property type="entry name" value="aBig_2"/>
</dbReference>
<feature type="transmembrane region" description="Helical" evidence="6">
    <location>
        <begin position="51"/>
        <end position="71"/>
    </location>
</feature>
<evidence type="ECO:0000256" key="4">
    <source>
        <dbReference type="ARBA" id="ARBA00022989"/>
    </source>
</evidence>
<dbReference type="InterPro" id="IPR018076">
    <property type="entry name" value="T2SS_GspF_dom"/>
</dbReference>
<accession>A0A916Q9F4</accession>
<comment type="caution">
    <text evidence="9">The sequence shown here is derived from an EMBL/GenBank/DDBJ whole genome shotgun (WGS) entry which is preliminary data.</text>
</comment>
<evidence type="ECO:0000256" key="3">
    <source>
        <dbReference type="ARBA" id="ARBA00022692"/>
    </source>
</evidence>
<evidence type="ECO:0000313" key="10">
    <source>
        <dbReference type="Proteomes" id="UP000613208"/>
    </source>
</evidence>
<feature type="transmembrane region" description="Helical" evidence="6">
    <location>
        <begin position="259"/>
        <end position="275"/>
    </location>
</feature>
<dbReference type="Pfam" id="PF20578">
    <property type="entry name" value="aBig_2"/>
    <property type="match status" value="1"/>
</dbReference>
<dbReference type="PANTHER" id="PTHR35007:SF2">
    <property type="entry name" value="PILUS ASSEMBLE PROTEIN"/>
    <property type="match status" value="1"/>
</dbReference>
<comment type="subcellular location">
    <subcellularLocation>
        <location evidence="1">Cell membrane</location>
        <topology evidence="1">Multi-pass membrane protein</topology>
    </subcellularLocation>
</comment>
<dbReference type="EMBL" id="BLYI01000023">
    <property type="protein sequence ID" value="GFO84438.1"/>
    <property type="molecule type" value="Genomic_DNA"/>
</dbReference>
<keyword evidence="4 6" id="KW-1133">Transmembrane helix</keyword>
<dbReference type="RefSeq" id="WP_201310183.1">
    <property type="nucleotide sequence ID" value="NZ_BLYI01000023.1"/>
</dbReference>
<feature type="domain" description="Type II secretion system protein GspF" evidence="7">
    <location>
        <begin position="300"/>
        <end position="432"/>
    </location>
</feature>
<organism evidence="9 10">
    <name type="scientific">Anaerostipes butyraticus</name>
    <dbReference type="NCBI Taxonomy" id="645466"/>
    <lineage>
        <taxon>Bacteria</taxon>
        <taxon>Bacillati</taxon>
        <taxon>Bacillota</taxon>
        <taxon>Clostridia</taxon>
        <taxon>Lachnospirales</taxon>
        <taxon>Lachnospiraceae</taxon>
        <taxon>Anaerostipes</taxon>
    </lineage>
</organism>
<feature type="transmembrane region" description="Helical" evidence="6">
    <location>
        <begin position="414"/>
        <end position="435"/>
    </location>
</feature>
<evidence type="ECO:0000259" key="7">
    <source>
        <dbReference type="Pfam" id="PF00482"/>
    </source>
</evidence>
<dbReference type="AlphaFoldDB" id="A0A916Q9F4"/>
<evidence type="ECO:0000256" key="2">
    <source>
        <dbReference type="ARBA" id="ARBA00022475"/>
    </source>
</evidence>
<keyword evidence="3 6" id="KW-0812">Transmembrane</keyword>
<evidence type="ECO:0000256" key="1">
    <source>
        <dbReference type="ARBA" id="ARBA00004651"/>
    </source>
</evidence>
<gene>
    <name evidence="9" type="ORF">ANBU17_07850</name>
</gene>
<sequence>MKYNWIEHLAERLPEHIKEERREAVSGYFAGSRRQLEEKVKESLCRQLKMVLIFTVIFLFLLLIMGLYVLMQDRDIVITRNPRGDDVKEEMLEIEADGKRDSYDLTVRPRGYREEEIGEAFQRAETYLNDNIKGENESIHDVEKSLFLPEKIPGENIQIRWESEDPAVVDEEGNVFSKNVKKPVIVSLKAEASCQSKTEIFTFPVCVVPGKAGQKKTQRQTVIEALKKLEEENLFRETFSIPRELAEGKIFRENSRKNIGAWIFFGVCTIVFFWNKEKESCRKKQKMAEEDSKKEYSAIIQRLVLFLETGMSIPAAMEEIYREYKSRKKEMFVYEVIGKSCRQLQLGAAQEEVFQNIGSQVRLEPYRKLSAILIQNITRGSDELFVQLKSEEEQAFFERKEQAKRKGEEASTKLLAPMIIMLVVILALLMFPALATFT</sequence>
<keyword evidence="10" id="KW-1185">Reference proteome</keyword>
<evidence type="ECO:0000259" key="8">
    <source>
        <dbReference type="Pfam" id="PF20578"/>
    </source>
</evidence>
<dbReference type="Pfam" id="PF00482">
    <property type="entry name" value="T2SSF"/>
    <property type="match status" value="1"/>
</dbReference>
<protein>
    <recommendedName>
        <fullName evidence="11">Type II secretion system protein GspF domain-containing protein</fullName>
    </recommendedName>
</protein>
<reference evidence="9" key="1">
    <citation type="submission" date="2020-06" db="EMBL/GenBank/DDBJ databases">
        <title>Characterization of fructooligosaccharide metabolism and fructooligosaccharide-degrading enzymes in human commensal butyrate producers.</title>
        <authorList>
            <person name="Tanno H."/>
            <person name="Fujii T."/>
            <person name="Hirano K."/>
            <person name="Maeno S."/>
            <person name="Tonozuka T."/>
            <person name="Sakamoto M."/>
            <person name="Ohkuma M."/>
            <person name="Tochio T."/>
            <person name="Endo A."/>
        </authorList>
    </citation>
    <scope>NUCLEOTIDE SEQUENCE</scope>
    <source>
        <strain evidence="9">JCM 17466</strain>
    </source>
</reference>
<evidence type="ECO:0000256" key="5">
    <source>
        <dbReference type="ARBA" id="ARBA00023136"/>
    </source>
</evidence>
<dbReference type="GO" id="GO:0005886">
    <property type="term" value="C:plasma membrane"/>
    <property type="evidence" value="ECO:0007669"/>
    <property type="project" value="UniProtKB-SubCell"/>
</dbReference>
<feature type="domain" description="Atrophied bacterial Ig" evidence="8">
    <location>
        <begin position="134"/>
        <end position="208"/>
    </location>
</feature>
<evidence type="ECO:0000256" key="6">
    <source>
        <dbReference type="SAM" id="Phobius"/>
    </source>
</evidence>
<keyword evidence="5 6" id="KW-0472">Membrane</keyword>
<dbReference type="Proteomes" id="UP000613208">
    <property type="component" value="Unassembled WGS sequence"/>
</dbReference>
<keyword evidence="2" id="KW-1003">Cell membrane</keyword>
<evidence type="ECO:0008006" key="11">
    <source>
        <dbReference type="Google" id="ProtNLM"/>
    </source>
</evidence>
<evidence type="ECO:0000313" key="9">
    <source>
        <dbReference type="EMBL" id="GFO84438.1"/>
    </source>
</evidence>
<dbReference type="PANTHER" id="PTHR35007">
    <property type="entry name" value="INTEGRAL MEMBRANE PROTEIN-RELATED"/>
    <property type="match status" value="1"/>
</dbReference>
<proteinExistence type="predicted"/>